<dbReference type="Proteomes" id="UP001295684">
    <property type="component" value="Unassembled WGS sequence"/>
</dbReference>
<evidence type="ECO:0000256" key="2">
    <source>
        <dbReference type="ARBA" id="ARBA00012513"/>
    </source>
</evidence>
<keyword evidence="4" id="KW-0808">Transferase</keyword>
<proteinExistence type="inferred from homology"/>
<gene>
    <name evidence="12" type="ORF">ECRASSUSDP1_LOCUS1826</name>
</gene>
<dbReference type="FunFam" id="3.30.200.20:FF:000097">
    <property type="entry name" value="Probable serine/threonine-protein kinase nek1"/>
    <property type="match status" value="1"/>
</dbReference>
<organism evidence="12 13">
    <name type="scientific">Euplotes crassus</name>
    <dbReference type="NCBI Taxonomy" id="5936"/>
    <lineage>
        <taxon>Eukaryota</taxon>
        <taxon>Sar</taxon>
        <taxon>Alveolata</taxon>
        <taxon>Ciliophora</taxon>
        <taxon>Intramacronucleata</taxon>
        <taxon>Spirotrichea</taxon>
        <taxon>Hypotrichia</taxon>
        <taxon>Euplotida</taxon>
        <taxon>Euplotidae</taxon>
        <taxon>Moneuplotes</taxon>
    </lineage>
</organism>
<dbReference type="PROSITE" id="PS00107">
    <property type="entry name" value="PROTEIN_KINASE_ATP"/>
    <property type="match status" value="1"/>
</dbReference>
<evidence type="ECO:0000256" key="5">
    <source>
        <dbReference type="ARBA" id="ARBA00022741"/>
    </source>
</evidence>
<evidence type="ECO:0000313" key="12">
    <source>
        <dbReference type="EMBL" id="CAI2360522.1"/>
    </source>
</evidence>
<dbReference type="EMBL" id="CAMPGE010001722">
    <property type="protein sequence ID" value="CAI2360522.1"/>
    <property type="molecule type" value="Genomic_DNA"/>
</dbReference>
<evidence type="ECO:0000259" key="11">
    <source>
        <dbReference type="PROSITE" id="PS50011"/>
    </source>
</evidence>
<evidence type="ECO:0000313" key="13">
    <source>
        <dbReference type="Proteomes" id="UP001295684"/>
    </source>
</evidence>
<dbReference type="Gene3D" id="3.30.200.20">
    <property type="entry name" value="Phosphorylase Kinase, domain 1"/>
    <property type="match status" value="1"/>
</dbReference>
<dbReference type="AlphaFoldDB" id="A0AAD1U1K5"/>
<evidence type="ECO:0000256" key="9">
    <source>
        <dbReference type="ARBA" id="ARBA00048679"/>
    </source>
</evidence>
<evidence type="ECO:0000256" key="4">
    <source>
        <dbReference type="ARBA" id="ARBA00022679"/>
    </source>
</evidence>
<dbReference type="InterPro" id="IPR000719">
    <property type="entry name" value="Prot_kinase_dom"/>
</dbReference>
<keyword evidence="5 10" id="KW-0547">Nucleotide-binding</keyword>
<evidence type="ECO:0000256" key="6">
    <source>
        <dbReference type="ARBA" id="ARBA00022777"/>
    </source>
</evidence>
<dbReference type="PROSITE" id="PS50011">
    <property type="entry name" value="PROTEIN_KINASE_DOM"/>
    <property type="match status" value="1"/>
</dbReference>
<keyword evidence="13" id="KW-1185">Reference proteome</keyword>
<dbReference type="InterPro" id="IPR017441">
    <property type="entry name" value="Protein_kinase_ATP_BS"/>
</dbReference>
<evidence type="ECO:0000256" key="1">
    <source>
        <dbReference type="ARBA" id="ARBA00010886"/>
    </source>
</evidence>
<evidence type="ECO:0000256" key="8">
    <source>
        <dbReference type="ARBA" id="ARBA00047899"/>
    </source>
</evidence>
<feature type="binding site" evidence="10">
    <location>
        <position position="28"/>
    </location>
    <ligand>
        <name>ATP</name>
        <dbReference type="ChEBI" id="CHEBI:30616"/>
    </ligand>
</feature>
<keyword evidence="7 10" id="KW-0067">ATP-binding</keyword>
<sequence length="87" mass="10044">MFLSLGDGAYSQVFKVRRSSDMDYYALKLIKLGKLSEKEVLNSLNEVRILASISNKNVISYKEAFYDTEKEALCIIMEYANDKDLYQ</sequence>
<dbReference type="GO" id="GO:0005524">
    <property type="term" value="F:ATP binding"/>
    <property type="evidence" value="ECO:0007669"/>
    <property type="project" value="UniProtKB-UniRule"/>
</dbReference>
<dbReference type="PANTHER" id="PTHR44899:SF6">
    <property type="entry name" value="SERINE_THREONINE PROTEIN KINASE"/>
    <property type="match status" value="1"/>
</dbReference>
<dbReference type="EC" id="2.7.11.1" evidence="2"/>
<comment type="similarity">
    <text evidence="1">Belongs to the protein kinase superfamily. NEK Ser/Thr protein kinase family. NIMA subfamily.</text>
</comment>
<comment type="catalytic activity">
    <reaction evidence="8">
        <text>L-threonyl-[protein] + ATP = O-phospho-L-threonyl-[protein] + ADP + H(+)</text>
        <dbReference type="Rhea" id="RHEA:46608"/>
        <dbReference type="Rhea" id="RHEA-COMP:11060"/>
        <dbReference type="Rhea" id="RHEA-COMP:11605"/>
        <dbReference type="ChEBI" id="CHEBI:15378"/>
        <dbReference type="ChEBI" id="CHEBI:30013"/>
        <dbReference type="ChEBI" id="CHEBI:30616"/>
        <dbReference type="ChEBI" id="CHEBI:61977"/>
        <dbReference type="ChEBI" id="CHEBI:456216"/>
        <dbReference type="EC" id="2.7.11.1"/>
    </reaction>
</comment>
<evidence type="ECO:0000256" key="10">
    <source>
        <dbReference type="PROSITE-ProRule" id="PRU10141"/>
    </source>
</evidence>
<dbReference type="SUPFAM" id="SSF56112">
    <property type="entry name" value="Protein kinase-like (PK-like)"/>
    <property type="match status" value="1"/>
</dbReference>
<dbReference type="PANTHER" id="PTHR44899">
    <property type="entry name" value="CAMK FAMILY PROTEIN KINASE"/>
    <property type="match status" value="1"/>
</dbReference>
<reference evidence="12" key="1">
    <citation type="submission" date="2023-07" db="EMBL/GenBank/DDBJ databases">
        <authorList>
            <consortium name="AG Swart"/>
            <person name="Singh M."/>
            <person name="Singh A."/>
            <person name="Seah K."/>
            <person name="Emmerich C."/>
        </authorList>
    </citation>
    <scope>NUCLEOTIDE SEQUENCE</scope>
    <source>
        <strain evidence="12">DP1</strain>
    </source>
</reference>
<keyword evidence="3" id="KW-0723">Serine/threonine-protein kinase</keyword>
<accession>A0AAD1U1K5</accession>
<evidence type="ECO:0000256" key="3">
    <source>
        <dbReference type="ARBA" id="ARBA00022527"/>
    </source>
</evidence>
<dbReference type="Pfam" id="PF00069">
    <property type="entry name" value="Pkinase"/>
    <property type="match status" value="1"/>
</dbReference>
<dbReference type="GO" id="GO:0004674">
    <property type="term" value="F:protein serine/threonine kinase activity"/>
    <property type="evidence" value="ECO:0007669"/>
    <property type="project" value="UniProtKB-KW"/>
</dbReference>
<name>A0AAD1U1K5_EUPCR</name>
<keyword evidence="6" id="KW-0418">Kinase</keyword>
<dbReference type="InterPro" id="IPR011009">
    <property type="entry name" value="Kinase-like_dom_sf"/>
</dbReference>
<comment type="catalytic activity">
    <reaction evidence="9">
        <text>L-seryl-[protein] + ATP = O-phospho-L-seryl-[protein] + ADP + H(+)</text>
        <dbReference type="Rhea" id="RHEA:17989"/>
        <dbReference type="Rhea" id="RHEA-COMP:9863"/>
        <dbReference type="Rhea" id="RHEA-COMP:11604"/>
        <dbReference type="ChEBI" id="CHEBI:15378"/>
        <dbReference type="ChEBI" id="CHEBI:29999"/>
        <dbReference type="ChEBI" id="CHEBI:30616"/>
        <dbReference type="ChEBI" id="CHEBI:83421"/>
        <dbReference type="ChEBI" id="CHEBI:456216"/>
        <dbReference type="EC" id="2.7.11.1"/>
    </reaction>
</comment>
<feature type="domain" description="Protein kinase" evidence="11">
    <location>
        <begin position="1"/>
        <end position="87"/>
    </location>
</feature>
<dbReference type="InterPro" id="IPR051131">
    <property type="entry name" value="NEK_Ser/Thr_kinase_NIMA"/>
</dbReference>
<protein>
    <recommendedName>
        <fullName evidence="2">non-specific serine/threonine protein kinase</fullName>
        <ecNumber evidence="2">2.7.11.1</ecNumber>
    </recommendedName>
</protein>
<evidence type="ECO:0000256" key="7">
    <source>
        <dbReference type="ARBA" id="ARBA00022840"/>
    </source>
</evidence>
<comment type="caution">
    <text evidence="12">The sequence shown here is derived from an EMBL/GenBank/DDBJ whole genome shotgun (WGS) entry which is preliminary data.</text>
</comment>